<name>A0A915JFZ5_ROMCU</name>
<evidence type="ECO:0000313" key="2">
    <source>
        <dbReference type="WBParaSite" id="nRc.2.0.1.t24767-RA"/>
    </source>
</evidence>
<keyword evidence="1" id="KW-1185">Reference proteome</keyword>
<evidence type="ECO:0000313" key="1">
    <source>
        <dbReference type="Proteomes" id="UP000887565"/>
    </source>
</evidence>
<dbReference type="Proteomes" id="UP000887565">
    <property type="component" value="Unplaced"/>
</dbReference>
<accession>A0A915JFZ5</accession>
<proteinExistence type="predicted"/>
<organism evidence="1 2">
    <name type="scientific">Romanomermis culicivorax</name>
    <name type="common">Nematode worm</name>
    <dbReference type="NCBI Taxonomy" id="13658"/>
    <lineage>
        <taxon>Eukaryota</taxon>
        <taxon>Metazoa</taxon>
        <taxon>Ecdysozoa</taxon>
        <taxon>Nematoda</taxon>
        <taxon>Enoplea</taxon>
        <taxon>Dorylaimia</taxon>
        <taxon>Mermithida</taxon>
        <taxon>Mermithoidea</taxon>
        <taxon>Mermithidae</taxon>
        <taxon>Romanomermis</taxon>
    </lineage>
</organism>
<protein>
    <submittedName>
        <fullName evidence="2">Uncharacterized protein</fullName>
    </submittedName>
</protein>
<dbReference type="AlphaFoldDB" id="A0A915JFZ5"/>
<reference evidence="2" key="1">
    <citation type="submission" date="2022-11" db="UniProtKB">
        <authorList>
            <consortium name="WormBaseParasite"/>
        </authorList>
    </citation>
    <scope>IDENTIFICATION</scope>
</reference>
<dbReference type="WBParaSite" id="nRc.2.0.1.t24767-RA">
    <property type="protein sequence ID" value="nRc.2.0.1.t24767-RA"/>
    <property type="gene ID" value="nRc.2.0.1.g24767"/>
</dbReference>
<sequence length="96" mass="11127">MDFADFIIDLYYYRCKQMYICDVLYRGVLGDGEFDGCSHVTPKNYPMCKQAYFSDFLVEGVFNRESRSELLGAMAPNWPKKNLHATQKIIPNSLLN</sequence>